<sequence length="251" mass="28065">MNRRNFLKILFSALGIFSLSGLWISTRVGDKKRNYQFPDPLSDLFKDSVNIYPPGAVDDFTSKCISCGICADVCRQLGYNAITFTSLKDGLSSALPVVKDMRDNPCTLCMECTKVCPTGALIEIPKDKVRMGIALIDFSICLGWNGDVCLSCSKACPLGARVFEFYNSEWGNQPYINENCVGCGYCVKFCPVGGSAIKVVDIKTYKSGRDKYLAEFKKLLSISSEERYEIVYGENLPKILERGKEFEREYQ</sequence>
<evidence type="ECO:0000256" key="3">
    <source>
        <dbReference type="ARBA" id="ARBA00022723"/>
    </source>
</evidence>
<accession>A0A0P1MAD1</accession>
<evidence type="ECO:0000259" key="9">
    <source>
        <dbReference type="PROSITE" id="PS51379"/>
    </source>
</evidence>
<dbReference type="SUPFAM" id="SSF54862">
    <property type="entry name" value="4Fe-4S ferredoxins"/>
    <property type="match status" value="1"/>
</dbReference>
<evidence type="ECO:0000256" key="6">
    <source>
        <dbReference type="ARBA" id="ARBA00023004"/>
    </source>
</evidence>
<keyword evidence="7" id="KW-0411">Iron-sulfur</keyword>
<feature type="domain" description="4Fe-4S ferredoxin-type" evidence="9">
    <location>
        <begin position="94"/>
        <end position="127"/>
    </location>
</feature>
<evidence type="ECO:0000256" key="5">
    <source>
        <dbReference type="ARBA" id="ARBA00022982"/>
    </source>
</evidence>
<dbReference type="Gene3D" id="3.30.70.20">
    <property type="match status" value="2"/>
</dbReference>
<proteinExistence type="predicted"/>
<dbReference type="OrthoDB" id="9810688at2"/>
<evidence type="ECO:0000256" key="1">
    <source>
        <dbReference type="ARBA" id="ARBA00022448"/>
    </source>
</evidence>
<evidence type="ECO:0000256" key="7">
    <source>
        <dbReference type="ARBA" id="ARBA00023014"/>
    </source>
</evidence>
<protein>
    <submittedName>
        <fullName evidence="11">Ferredoxin-type protein NapG</fullName>
    </submittedName>
</protein>
<dbReference type="AlphaFoldDB" id="A0A0N7MXG6"/>
<organism evidence="11 12">
    <name type="scientific">Candidatus Kryptonium thompsonii</name>
    <dbReference type="NCBI Taxonomy" id="1633631"/>
    <lineage>
        <taxon>Bacteria</taxon>
        <taxon>Pseudomonadati</taxon>
        <taxon>Candidatus Kryptoniota</taxon>
        <taxon>Candidatus Kryptonium</taxon>
    </lineage>
</organism>
<keyword evidence="8" id="KW-1133">Transmembrane helix</keyword>
<dbReference type="PANTHER" id="PTHR43687">
    <property type="entry name" value="ADENYLYLSULFATE REDUCTASE, BETA SUBUNIT"/>
    <property type="match status" value="1"/>
</dbReference>
<keyword evidence="5" id="KW-0249">Electron transport</keyword>
<keyword evidence="2" id="KW-0004">4Fe-4S</keyword>
<feature type="domain" description="4Fe-4S ferredoxin-type" evidence="9">
    <location>
        <begin position="172"/>
        <end position="202"/>
    </location>
</feature>
<evidence type="ECO:0000313" key="13">
    <source>
        <dbReference type="Proteomes" id="UP000182200"/>
    </source>
</evidence>
<dbReference type="InterPro" id="IPR017900">
    <property type="entry name" value="4Fe4S_Fe_S_CS"/>
</dbReference>
<feature type="domain" description="4Fe-4S ferredoxin-type" evidence="9">
    <location>
        <begin position="53"/>
        <end position="87"/>
    </location>
</feature>
<name>A0A0N7MXG6_9BACT</name>
<keyword evidence="8" id="KW-0812">Transmembrane</keyword>
<dbReference type="STRING" id="1633631.GCA_001442925_00732"/>
<keyword evidence="13" id="KW-1185">Reference proteome</keyword>
<dbReference type="Proteomes" id="UP000182200">
    <property type="component" value="Unassembled WGS sequence"/>
</dbReference>
<dbReference type="GO" id="GO:0051539">
    <property type="term" value="F:4 iron, 4 sulfur cluster binding"/>
    <property type="evidence" value="ECO:0007669"/>
    <property type="project" value="UniProtKB-KW"/>
</dbReference>
<keyword evidence="4" id="KW-0677">Repeat</keyword>
<dbReference type="GO" id="GO:0046872">
    <property type="term" value="F:metal ion binding"/>
    <property type="evidence" value="ECO:0007669"/>
    <property type="project" value="UniProtKB-KW"/>
</dbReference>
<accession>A0A0P1M4K6</accession>
<accession>A0A0N7MPV8</accession>
<accession>A0A0N7MXG6</accession>
<evidence type="ECO:0000313" key="12">
    <source>
        <dbReference type="Proteomes" id="UP000182011"/>
    </source>
</evidence>
<dbReference type="RefSeq" id="WP_075426117.1">
    <property type="nucleotide sequence ID" value="NZ_CZVI01000026.1"/>
</dbReference>
<accession>A0A0P1MZA4</accession>
<dbReference type="EMBL" id="FAOP01000003">
    <property type="protein sequence ID" value="CUU03247.1"/>
    <property type="molecule type" value="Genomic_DNA"/>
</dbReference>
<keyword evidence="6" id="KW-0408">Iron</keyword>
<keyword evidence="3" id="KW-0479">Metal-binding</keyword>
<feature type="transmembrane region" description="Helical" evidence="8">
    <location>
        <begin position="6"/>
        <end position="24"/>
    </location>
</feature>
<dbReference type="Pfam" id="PF12838">
    <property type="entry name" value="Fer4_7"/>
    <property type="match status" value="1"/>
</dbReference>
<accession>A0A0P1P728</accession>
<accession>A0A0P1L789</accession>
<gene>
    <name evidence="11" type="ORF">JGI4_00732</name>
    <name evidence="10" type="ORF">JGI8_01619</name>
</gene>
<dbReference type="CDD" id="cd16373">
    <property type="entry name" value="DMSOR_beta_like"/>
    <property type="match status" value="1"/>
</dbReference>
<accession>A0A0P1LGJ3</accession>
<dbReference type="InterPro" id="IPR017896">
    <property type="entry name" value="4Fe4S_Fe-S-bd"/>
</dbReference>
<reference evidence="11 12" key="1">
    <citation type="submission" date="2015-11" db="EMBL/GenBank/DDBJ databases">
        <authorList>
            <person name="Zhang Y."/>
            <person name="Guo Z."/>
        </authorList>
    </citation>
    <scope>NUCLEOTIDE SEQUENCE [LARGE SCALE GENOMIC DNA]</scope>
    <source>
        <strain evidence="11">JGI-4</strain>
    </source>
</reference>
<keyword evidence="8" id="KW-0472">Membrane</keyword>
<accession>A0A0S4MZ19</accession>
<accession>A0A0P1L6R5</accession>
<keyword evidence="1" id="KW-0813">Transport</keyword>
<dbReference type="PROSITE" id="PS51379">
    <property type="entry name" value="4FE4S_FER_2"/>
    <property type="match status" value="3"/>
</dbReference>
<evidence type="ECO:0000256" key="4">
    <source>
        <dbReference type="ARBA" id="ARBA00022737"/>
    </source>
</evidence>
<dbReference type="InterPro" id="IPR050572">
    <property type="entry name" value="Fe-S_Ferredoxin"/>
</dbReference>
<evidence type="ECO:0000256" key="8">
    <source>
        <dbReference type="SAM" id="Phobius"/>
    </source>
</evidence>
<reference evidence="10 13" key="2">
    <citation type="submission" date="2015-11" db="EMBL/GenBank/DDBJ databases">
        <authorList>
            <person name="Varghese N."/>
        </authorList>
    </citation>
    <scope>NUCLEOTIDE SEQUENCE [LARGE SCALE GENOMIC DNA]</scope>
    <source>
        <strain evidence="10 13">JGI-8</strain>
    </source>
</reference>
<dbReference type="Pfam" id="PF13237">
    <property type="entry name" value="Fer4_10"/>
    <property type="match status" value="1"/>
</dbReference>
<dbReference type="Proteomes" id="UP000182011">
    <property type="component" value="Unassembled WGS sequence"/>
</dbReference>
<evidence type="ECO:0000313" key="10">
    <source>
        <dbReference type="EMBL" id="CUS92020.1"/>
    </source>
</evidence>
<evidence type="ECO:0000313" key="11">
    <source>
        <dbReference type="EMBL" id="CUU03247.1"/>
    </source>
</evidence>
<evidence type="ECO:0000256" key="2">
    <source>
        <dbReference type="ARBA" id="ARBA00022485"/>
    </source>
</evidence>
<dbReference type="PROSITE" id="PS00198">
    <property type="entry name" value="4FE4S_FER_1"/>
    <property type="match status" value="1"/>
</dbReference>
<dbReference type="PANTHER" id="PTHR43687:SF6">
    <property type="entry name" value="L-ASPARTATE SEMIALDEHYDE SULFURTRANSFERASE IRON-SULFUR SUBUNIT"/>
    <property type="match status" value="1"/>
</dbReference>
<dbReference type="EMBL" id="CZVI01000026">
    <property type="protein sequence ID" value="CUS92020.1"/>
    <property type="molecule type" value="Genomic_DNA"/>
</dbReference>